<dbReference type="InterPro" id="IPR025392">
    <property type="entry name" value="DUF4124"/>
</dbReference>
<evidence type="ECO:0000256" key="1">
    <source>
        <dbReference type="SAM" id="Coils"/>
    </source>
</evidence>
<protein>
    <submittedName>
        <fullName evidence="5">DUF4124 domain-containing protein</fullName>
    </submittedName>
</protein>
<dbReference type="EMBL" id="DSOV01000054">
    <property type="protein sequence ID" value="HEN43116.1"/>
    <property type="molecule type" value="Genomic_DNA"/>
</dbReference>
<keyword evidence="1" id="KW-0175">Coiled coil</keyword>
<organism evidence="5">
    <name type="scientific">Geobacter metallireducens</name>
    <dbReference type="NCBI Taxonomy" id="28232"/>
    <lineage>
        <taxon>Bacteria</taxon>
        <taxon>Pseudomonadati</taxon>
        <taxon>Thermodesulfobacteriota</taxon>
        <taxon>Desulfuromonadia</taxon>
        <taxon>Geobacterales</taxon>
        <taxon>Geobacteraceae</taxon>
        <taxon>Geobacter</taxon>
    </lineage>
</organism>
<keyword evidence="3" id="KW-0732">Signal</keyword>
<dbReference type="Pfam" id="PF13511">
    <property type="entry name" value="DUF4124"/>
    <property type="match status" value="1"/>
</dbReference>
<name>A0A831UDX7_GEOME</name>
<feature type="chain" id="PRO_5032957574" evidence="3">
    <location>
        <begin position="21"/>
        <end position="178"/>
    </location>
</feature>
<feature type="region of interest" description="Disordered" evidence="2">
    <location>
        <begin position="49"/>
        <end position="91"/>
    </location>
</feature>
<evidence type="ECO:0000259" key="4">
    <source>
        <dbReference type="Pfam" id="PF13511"/>
    </source>
</evidence>
<reference evidence="5" key="1">
    <citation type="journal article" date="2020" name="mSystems">
        <title>Genome- and Community-Level Interaction Insights into Carbon Utilization and Element Cycling Functions of Hydrothermarchaeota in Hydrothermal Sediment.</title>
        <authorList>
            <person name="Zhou Z."/>
            <person name="Liu Y."/>
            <person name="Xu W."/>
            <person name="Pan J."/>
            <person name="Luo Z.H."/>
            <person name="Li M."/>
        </authorList>
    </citation>
    <scope>NUCLEOTIDE SEQUENCE [LARGE SCALE GENOMIC DNA]</scope>
    <source>
        <strain evidence="5">SpSt-349</strain>
    </source>
</reference>
<gene>
    <name evidence="5" type="ORF">ENQ87_12245</name>
</gene>
<evidence type="ECO:0000256" key="2">
    <source>
        <dbReference type="SAM" id="MobiDB-lite"/>
    </source>
</evidence>
<feature type="compositionally biased region" description="Low complexity" evidence="2">
    <location>
        <begin position="59"/>
        <end position="79"/>
    </location>
</feature>
<evidence type="ECO:0000313" key="5">
    <source>
        <dbReference type="EMBL" id="HEN43116.1"/>
    </source>
</evidence>
<evidence type="ECO:0000256" key="3">
    <source>
        <dbReference type="SAM" id="SignalP"/>
    </source>
</evidence>
<feature type="coiled-coil region" evidence="1">
    <location>
        <begin position="106"/>
        <end position="166"/>
    </location>
</feature>
<proteinExistence type="predicted"/>
<feature type="signal peptide" evidence="3">
    <location>
        <begin position="1"/>
        <end position="20"/>
    </location>
</feature>
<sequence length="178" mass="19702">MRQLIATMLVTAGFCAAASAATYRWVDDQGVVHFTDDPDRIPAKYLKGVTERGGAAPEVSSPGSTQPVSPSQQQVLPAQGGPGSTLPGGMNEQTWRSRFSALRNEIKTLQDGLPEKRKALEQLRRKRIIYQRTQERVAYNVLVEAIERDEARIAELKGQLSALEVEASRMGVPLEWRK</sequence>
<comment type="caution">
    <text evidence="5">The sequence shown here is derived from an EMBL/GenBank/DDBJ whole genome shotgun (WGS) entry which is preliminary data.</text>
</comment>
<accession>A0A831UDX7</accession>
<dbReference type="AlphaFoldDB" id="A0A831UDX7"/>
<feature type="domain" description="DUF4124" evidence="4">
    <location>
        <begin position="11"/>
        <end position="70"/>
    </location>
</feature>